<dbReference type="CDD" id="cd23955">
    <property type="entry name" value="UBCc_invertebrate"/>
    <property type="match status" value="1"/>
</dbReference>
<protein>
    <recommendedName>
        <fullName evidence="2">UBC core domain-containing protein</fullName>
    </recommendedName>
</protein>
<organism evidence="3 4">
    <name type="scientific">Chlamydomonas incerta</name>
    <dbReference type="NCBI Taxonomy" id="51695"/>
    <lineage>
        <taxon>Eukaryota</taxon>
        <taxon>Viridiplantae</taxon>
        <taxon>Chlorophyta</taxon>
        <taxon>core chlorophytes</taxon>
        <taxon>Chlorophyceae</taxon>
        <taxon>CS clade</taxon>
        <taxon>Chlamydomonadales</taxon>
        <taxon>Chlamydomonadaceae</taxon>
        <taxon>Chlamydomonas</taxon>
    </lineage>
</organism>
<feature type="region of interest" description="Disordered" evidence="1">
    <location>
        <begin position="941"/>
        <end position="996"/>
    </location>
</feature>
<dbReference type="Pfam" id="PF00179">
    <property type="entry name" value="UQ_con"/>
    <property type="match status" value="1"/>
</dbReference>
<feature type="compositionally biased region" description="Gly residues" evidence="1">
    <location>
        <begin position="944"/>
        <end position="966"/>
    </location>
</feature>
<dbReference type="SUPFAM" id="SSF54495">
    <property type="entry name" value="UBC-like"/>
    <property type="match status" value="1"/>
</dbReference>
<dbReference type="PANTHER" id="PTHR24068">
    <property type="entry name" value="UBIQUITIN-CONJUGATING ENZYME E2"/>
    <property type="match status" value="1"/>
</dbReference>
<dbReference type="EMBL" id="JAEHOC010000001">
    <property type="protein sequence ID" value="KAG2446150.1"/>
    <property type="molecule type" value="Genomic_DNA"/>
</dbReference>
<gene>
    <name evidence="3" type="ORF">HXX76_000746</name>
</gene>
<dbReference type="SMART" id="SM00212">
    <property type="entry name" value="UBCc"/>
    <property type="match status" value="1"/>
</dbReference>
<evidence type="ECO:0000259" key="2">
    <source>
        <dbReference type="PROSITE" id="PS50127"/>
    </source>
</evidence>
<keyword evidence="4" id="KW-1185">Reference proteome</keyword>
<dbReference type="Proteomes" id="UP000650467">
    <property type="component" value="Unassembled WGS sequence"/>
</dbReference>
<dbReference type="OrthoDB" id="543381at2759"/>
<dbReference type="InterPro" id="IPR000608">
    <property type="entry name" value="UBC"/>
</dbReference>
<proteinExistence type="predicted"/>
<feature type="compositionally biased region" description="Low complexity" evidence="1">
    <location>
        <begin position="406"/>
        <end position="427"/>
    </location>
</feature>
<feature type="domain" description="UBC core" evidence="2">
    <location>
        <begin position="12"/>
        <end position="188"/>
    </location>
</feature>
<feature type="region of interest" description="Disordered" evidence="1">
    <location>
        <begin position="212"/>
        <end position="238"/>
    </location>
</feature>
<feature type="region of interest" description="Disordered" evidence="1">
    <location>
        <begin position="393"/>
        <end position="428"/>
    </location>
</feature>
<evidence type="ECO:0000313" key="4">
    <source>
        <dbReference type="Proteomes" id="UP000650467"/>
    </source>
</evidence>
<dbReference type="PROSITE" id="PS50127">
    <property type="entry name" value="UBC_2"/>
    <property type="match status" value="1"/>
</dbReference>
<evidence type="ECO:0000313" key="3">
    <source>
        <dbReference type="EMBL" id="KAG2446150.1"/>
    </source>
</evidence>
<evidence type="ECO:0000256" key="1">
    <source>
        <dbReference type="SAM" id="MobiDB-lite"/>
    </source>
</evidence>
<dbReference type="AlphaFoldDB" id="A0A836B2X4"/>
<sequence>MGDQPPTPPCASAVRRLQRDLRQWELDKHELGLPALLQQLEPKNWLCRLAINMSPKEGPFTGQVFHLHATFPPDYPHNPPDVRVLQAPPGFTHPNLFRGWASPLTGEREGFYICLDMIKLNVLAGPYKGWSAAYDISGLVLQLYGFLIADDSIDQDGGYRLPRRQHLTAPVPAEPASQMGASADVHALTCPCGFHARPRLASFAASAAAEEPATAPRAGAQQNDAARPGGSSGANGGLASDARIAASNAPAGPAAAGPAAAAAVVATAAPLPDLPMDVIHKIFTHADAGTVNKAAGATAAGATAGGRAAVAGRAAAAAAGTAAIPAPAAATGTTAAAAETADAAGPAGAAAAAQQQVTPAHLLLLTDAALRAKQEAELVCFFNKAPPGAAAWAAGRRRDGDDGNDDAAGATPYRQAGSGASRHASGTAAGGGADAALSALFRAATVRGGDGRGGTAAAAAAAAALPPELDVLGVGVGVEWHDRDHTLRRLSMTPDTLSLTAFAADGVRRSAWNQPFDAFLPLAVNAAHGRAALRVLRHSVAAMLRLPHAQHVRAEHLLDVVARLMNSLVVDICTPPDKQQQQDGGRDAAHGGLQRAVPRHMSDAALQSFCHLHHLLLTLVVEGGGGGGGGGAVGGGGGGGGLGRALLDVAARDVAVFMTDPGARSKSACPDLGLLLVKFLLVPRDTAPWDVFAPPFIRELLARQVRWVVKELAQQGPAAAAAAFERPWEDGGDRRLLAAAAGGGGKAPASASPAGSAAAADAARLRHHFEHARTSLSLVALQAFFANRLARPSSSADAMRQLAAIKASYDARNGQPPAPVLEAFNAHARSVLAFRGWLDFLAAVRLGVSQAAAAQSAAAAAAGVVAAAAGAGSEGATSTFAAVAAAAPVAVAAGASGGAAAPAAAAAAAAAPAAAAAVTIGDIAHVMADTLRQAALEAHRAGYQGPGGRGGGRGRGGGGRGRGGAGSKWDDAPEAGWSSQQRRLPPRHDDFVDWDGPTPPLVVMGLKW</sequence>
<dbReference type="Gene3D" id="3.10.110.10">
    <property type="entry name" value="Ubiquitin Conjugating Enzyme"/>
    <property type="match status" value="1"/>
</dbReference>
<comment type="caution">
    <text evidence="3">The sequence shown here is derived from an EMBL/GenBank/DDBJ whole genome shotgun (WGS) entry which is preliminary data.</text>
</comment>
<feature type="compositionally biased region" description="Low complexity" evidence="1">
    <location>
        <begin position="212"/>
        <end position="229"/>
    </location>
</feature>
<accession>A0A836B2X4</accession>
<dbReference type="InterPro" id="IPR016135">
    <property type="entry name" value="UBQ-conjugating_enzyme/RWD"/>
</dbReference>
<name>A0A836B2X4_CHLIN</name>
<reference evidence="3" key="1">
    <citation type="journal article" date="2020" name="bioRxiv">
        <title>Comparative genomics of Chlamydomonas.</title>
        <authorList>
            <person name="Craig R.J."/>
            <person name="Hasan A.R."/>
            <person name="Ness R.W."/>
            <person name="Keightley P.D."/>
        </authorList>
    </citation>
    <scope>NUCLEOTIDE SEQUENCE</scope>
    <source>
        <strain evidence="3">SAG 7.73</strain>
    </source>
</reference>